<evidence type="ECO:0000313" key="2">
    <source>
        <dbReference type="EMBL" id="GFS31071.1"/>
    </source>
</evidence>
<dbReference type="InterPro" id="IPR040676">
    <property type="entry name" value="DUF5641"/>
</dbReference>
<gene>
    <name evidence="2" type="ORF">TNIN_308511</name>
</gene>
<dbReference type="Pfam" id="PF18701">
    <property type="entry name" value="DUF5641"/>
    <property type="match status" value="1"/>
</dbReference>
<comment type="caution">
    <text evidence="2">The sequence shown here is derived from an EMBL/GenBank/DDBJ whole genome shotgun (WGS) entry which is preliminary data.</text>
</comment>
<keyword evidence="3" id="KW-1185">Reference proteome</keyword>
<reference evidence="2" key="1">
    <citation type="submission" date="2020-08" db="EMBL/GenBank/DDBJ databases">
        <title>Multicomponent nature underlies the extraordinary mechanical properties of spider dragline silk.</title>
        <authorList>
            <person name="Kono N."/>
            <person name="Nakamura H."/>
            <person name="Mori M."/>
            <person name="Yoshida Y."/>
            <person name="Ohtoshi R."/>
            <person name="Malay A.D."/>
            <person name="Moran D.A.P."/>
            <person name="Tomita M."/>
            <person name="Numata K."/>
            <person name="Arakawa K."/>
        </authorList>
    </citation>
    <scope>NUCLEOTIDE SEQUENCE</scope>
</reference>
<feature type="domain" description="DUF5641" evidence="1">
    <location>
        <begin position="12"/>
        <end position="68"/>
    </location>
</feature>
<evidence type="ECO:0000259" key="1">
    <source>
        <dbReference type="Pfam" id="PF18701"/>
    </source>
</evidence>
<organism evidence="2 3">
    <name type="scientific">Trichonephila inaurata madagascariensis</name>
    <dbReference type="NCBI Taxonomy" id="2747483"/>
    <lineage>
        <taxon>Eukaryota</taxon>
        <taxon>Metazoa</taxon>
        <taxon>Ecdysozoa</taxon>
        <taxon>Arthropoda</taxon>
        <taxon>Chelicerata</taxon>
        <taxon>Arachnida</taxon>
        <taxon>Araneae</taxon>
        <taxon>Araneomorphae</taxon>
        <taxon>Entelegynae</taxon>
        <taxon>Araneoidea</taxon>
        <taxon>Nephilidae</taxon>
        <taxon>Trichonephila</taxon>
        <taxon>Trichonephila inaurata</taxon>
    </lineage>
</organism>
<sequence>MLGEFTVVKTSEKKLDGIVIVGSDTKKRIRLANRKNYWHVPGKDGCTRMVKLKTKDGGIVRPVKLLFPLELDNDDRIIFSVTDPVPSDKDIKILKIVTVKSRVAFNLPCALGT</sequence>
<evidence type="ECO:0000313" key="3">
    <source>
        <dbReference type="Proteomes" id="UP000886998"/>
    </source>
</evidence>
<protein>
    <recommendedName>
        <fullName evidence="1">DUF5641 domain-containing protein</fullName>
    </recommendedName>
</protein>
<proteinExistence type="predicted"/>
<dbReference type="Proteomes" id="UP000886998">
    <property type="component" value="Unassembled WGS sequence"/>
</dbReference>
<dbReference type="AlphaFoldDB" id="A0A8X6M888"/>
<dbReference type="EMBL" id="BMAV01024205">
    <property type="protein sequence ID" value="GFS31071.1"/>
    <property type="molecule type" value="Genomic_DNA"/>
</dbReference>
<accession>A0A8X6M888</accession>
<name>A0A8X6M888_9ARAC</name>